<dbReference type="AlphaFoldDB" id="A0A4R6BU00"/>
<dbReference type="EMBL" id="SCWB01000010">
    <property type="protein sequence ID" value="TDM10561.1"/>
    <property type="molecule type" value="Genomic_DNA"/>
</dbReference>
<comment type="caution">
    <text evidence="1">The sequence shown here is derived from an EMBL/GenBank/DDBJ whole genome shotgun (WGS) entry which is preliminary data.</text>
</comment>
<organism evidence="1 2">
    <name type="scientific">Macrococcus lamae</name>
    <dbReference type="NCBI Taxonomy" id="198484"/>
    <lineage>
        <taxon>Bacteria</taxon>
        <taxon>Bacillati</taxon>
        <taxon>Bacillota</taxon>
        <taxon>Bacilli</taxon>
        <taxon>Bacillales</taxon>
        <taxon>Staphylococcaceae</taxon>
        <taxon>Macrococcus</taxon>
    </lineage>
</organism>
<reference evidence="1 2" key="1">
    <citation type="submission" date="2019-01" db="EMBL/GenBank/DDBJ databases">
        <title>Draft genome sequences of the type strains of six Macrococcus species.</title>
        <authorList>
            <person name="Mazhar S."/>
            <person name="Altermann E."/>
            <person name="Hill C."/>
            <person name="Mcauliffe O."/>
        </authorList>
    </citation>
    <scope>NUCLEOTIDE SEQUENCE [LARGE SCALE GENOMIC DNA]</scope>
    <source>
        <strain evidence="1 2">CCM4815</strain>
    </source>
</reference>
<dbReference type="OrthoDB" id="327939at2"/>
<dbReference type="PANTHER" id="PTHR36974">
    <property type="entry name" value="MEMBRANE PROTEIN-RELATED"/>
    <property type="match status" value="1"/>
</dbReference>
<gene>
    <name evidence="1" type="ORF">ERX29_06865</name>
</gene>
<protein>
    <recommendedName>
        <fullName evidence="3">DoxX family membrane protein</fullName>
    </recommendedName>
</protein>
<sequence>MFRRLLYGTVYTVAGILHFTNEEGFRKIVPKMLPYRKLIVQVSGVVEVLFGLSLLVRQPGPATKRLLKLFLIAVFPANVYMAVNNIEFKGRQLPWWALWGRLPLQWLLVKEMDKL</sequence>
<dbReference type="PANTHER" id="PTHR36974:SF1">
    <property type="entry name" value="DOXX FAMILY MEMBRANE PROTEIN"/>
    <property type="match status" value="1"/>
</dbReference>
<evidence type="ECO:0000313" key="2">
    <source>
        <dbReference type="Proteomes" id="UP000294802"/>
    </source>
</evidence>
<keyword evidence="2" id="KW-1185">Reference proteome</keyword>
<proteinExistence type="predicted"/>
<dbReference type="RefSeq" id="WP_133443961.1">
    <property type="nucleotide sequence ID" value="NZ_SCWB01000010.1"/>
</dbReference>
<evidence type="ECO:0000313" key="1">
    <source>
        <dbReference type="EMBL" id="TDM10561.1"/>
    </source>
</evidence>
<dbReference type="Proteomes" id="UP000294802">
    <property type="component" value="Unassembled WGS sequence"/>
</dbReference>
<evidence type="ECO:0008006" key="3">
    <source>
        <dbReference type="Google" id="ProtNLM"/>
    </source>
</evidence>
<accession>A0A4R6BU00</accession>
<name>A0A4R6BU00_9STAP</name>